<protein>
    <submittedName>
        <fullName evidence="2">Uncharacterized protein</fullName>
    </submittedName>
</protein>
<dbReference type="AlphaFoldDB" id="A0A813KCL0"/>
<reference evidence="2" key="1">
    <citation type="submission" date="2021-02" db="EMBL/GenBank/DDBJ databases">
        <authorList>
            <person name="Dougan E. K."/>
            <person name="Rhodes N."/>
            <person name="Thang M."/>
            <person name="Chan C."/>
        </authorList>
    </citation>
    <scope>NUCLEOTIDE SEQUENCE</scope>
</reference>
<keyword evidence="1" id="KW-0472">Membrane</keyword>
<accession>A0A813KCL0</accession>
<keyword evidence="1" id="KW-1133">Transmembrane helix</keyword>
<keyword evidence="1" id="KW-0812">Transmembrane</keyword>
<dbReference type="Proteomes" id="UP000626109">
    <property type="component" value="Unassembled WGS sequence"/>
</dbReference>
<comment type="caution">
    <text evidence="2">The sequence shown here is derived from an EMBL/GenBank/DDBJ whole genome shotgun (WGS) entry which is preliminary data.</text>
</comment>
<gene>
    <name evidence="2" type="ORF">PGLA2088_LOCUS29869</name>
</gene>
<evidence type="ECO:0000313" key="3">
    <source>
        <dbReference type="Proteomes" id="UP000626109"/>
    </source>
</evidence>
<feature type="transmembrane region" description="Helical" evidence="1">
    <location>
        <begin position="57"/>
        <end position="77"/>
    </location>
</feature>
<sequence>MAATRYTSTSNISIDSLTATLSVCEHRDMLSMCLVRAASWPSATLVRPPRTQCSGGAVAVVLVIAVVAAVDVVVVEVMSDRSGVEMGVGVCLRLRHSTKHMMLHKLFLP</sequence>
<dbReference type="EMBL" id="CAJNNW010028524">
    <property type="protein sequence ID" value="CAE8696530.1"/>
    <property type="molecule type" value="Genomic_DNA"/>
</dbReference>
<evidence type="ECO:0000313" key="2">
    <source>
        <dbReference type="EMBL" id="CAE8696530.1"/>
    </source>
</evidence>
<name>A0A813KCL0_POLGL</name>
<proteinExistence type="predicted"/>
<organism evidence="2 3">
    <name type="scientific">Polarella glacialis</name>
    <name type="common">Dinoflagellate</name>
    <dbReference type="NCBI Taxonomy" id="89957"/>
    <lineage>
        <taxon>Eukaryota</taxon>
        <taxon>Sar</taxon>
        <taxon>Alveolata</taxon>
        <taxon>Dinophyceae</taxon>
        <taxon>Suessiales</taxon>
        <taxon>Suessiaceae</taxon>
        <taxon>Polarella</taxon>
    </lineage>
</organism>
<evidence type="ECO:0000256" key="1">
    <source>
        <dbReference type="SAM" id="Phobius"/>
    </source>
</evidence>